<proteinExistence type="predicted"/>
<organism evidence="1 2">
    <name type="scientific">Pyricularia grisea</name>
    <name type="common">Crabgrass-specific blast fungus</name>
    <name type="synonym">Magnaporthe grisea</name>
    <dbReference type="NCBI Taxonomy" id="148305"/>
    <lineage>
        <taxon>Eukaryota</taxon>
        <taxon>Fungi</taxon>
        <taxon>Dikarya</taxon>
        <taxon>Ascomycota</taxon>
        <taxon>Pezizomycotina</taxon>
        <taxon>Sordariomycetes</taxon>
        <taxon>Sordariomycetidae</taxon>
        <taxon>Magnaporthales</taxon>
        <taxon>Pyriculariaceae</taxon>
        <taxon>Pyricularia</taxon>
    </lineage>
</organism>
<sequence length="165" mass="18138">GTQLPIKIFAGAKKKNKSNGNDCKPQQQAAIPPHVLQHVLVTGRSHDEASQTETRQPLPQSSLTLANRLQLSRVYLALEVVRRRGGRLSCVQEVSRQKDQGSEANSIGGVAVDLGLVSREIWDPTRVLEVLGVPKQHHAFDLVLHGRRQLADSVGHDCRSLAVFF</sequence>
<reference evidence="2" key="2">
    <citation type="submission" date="2019-10" db="EMBL/GenBank/DDBJ databases">
        <authorList>
            <consortium name="NCBI Genome Project"/>
        </authorList>
    </citation>
    <scope>NUCLEOTIDE SEQUENCE</scope>
    <source>
        <strain evidence="2">NI907</strain>
    </source>
</reference>
<dbReference type="KEGG" id="pgri:PgNI_11231"/>
<evidence type="ECO:0000313" key="1">
    <source>
        <dbReference type="Proteomes" id="UP000515153"/>
    </source>
</evidence>
<reference evidence="2" key="3">
    <citation type="submission" date="2025-08" db="UniProtKB">
        <authorList>
            <consortium name="RefSeq"/>
        </authorList>
    </citation>
    <scope>IDENTIFICATION</scope>
    <source>
        <strain evidence="2">NI907</strain>
    </source>
</reference>
<reference evidence="1 2" key="1">
    <citation type="journal article" date="2019" name="Mol. Biol. Evol.">
        <title>Blast fungal genomes show frequent chromosomal changes, gene gains and losses, and effector gene turnover.</title>
        <authorList>
            <person name="Gomez Luciano L.B."/>
            <person name="Jason Tsai I."/>
            <person name="Chuma I."/>
            <person name="Tosa Y."/>
            <person name="Chen Y.H."/>
            <person name="Li J.Y."/>
            <person name="Li M.Y."/>
            <person name="Jade Lu M.Y."/>
            <person name="Nakayashiki H."/>
            <person name="Li W.H."/>
        </authorList>
    </citation>
    <scope>NUCLEOTIDE SEQUENCE [LARGE SCALE GENOMIC DNA]</scope>
    <source>
        <strain evidence="1 2">NI907</strain>
    </source>
</reference>
<accession>A0A6P8AQ37</accession>
<gene>
    <name evidence="2" type="ORF">PgNI_11231</name>
</gene>
<keyword evidence="1" id="KW-1185">Reference proteome</keyword>
<protein>
    <submittedName>
        <fullName evidence="2">Uncharacterized protein</fullName>
    </submittedName>
</protein>
<dbReference type="RefSeq" id="XP_030977009.1">
    <property type="nucleotide sequence ID" value="XM_031131202.1"/>
</dbReference>
<name>A0A6P8AQ37_PYRGI</name>
<evidence type="ECO:0000313" key="2">
    <source>
        <dbReference type="RefSeq" id="XP_030977009.1"/>
    </source>
</evidence>
<dbReference type="AlphaFoldDB" id="A0A6P8AQ37"/>
<dbReference type="Proteomes" id="UP000515153">
    <property type="component" value="Chromosome VI"/>
</dbReference>
<dbReference type="GeneID" id="41966107"/>
<feature type="non-terminal residue" evidence="2">
    <location>
        <position position="1"/>
    </location>
</feature>